<evidence type="ECO:0000313" key="2">
    <source>
        <dbReference type="Proteomes" id="UP001197378"/>
    </source>
</evidence>
<comment type="caution">
    <text evidence="1">The sequence shown here is derived from an EMBL/GenBank/DDBJ whole genome shotgun (WGS) entry which is preliminary data.</text>
</comment>
<dbReference type="Proteomes" id="UP001197378">
    <property type="component" value="Unassembled WGS sequence"/>
</dbReference>
<organism evidence="1 2">
    <name type="scientific">Igneacidithiobacillus copahuensis</name>
    <dbReference type="NCBI Taxonomy" id="2724909"/>
    <lineage>
        <taxon>Bacteria</taxon>
        <taxon>Pseudomonadati</taxon>
        <taxon>Pseudomonadota</taxon>
        <taxon>Acidithiobacillia</taxon>
        <taxon>Acidithiobacillales</taxon>
        <taxon>Acidithiobacillaceae</taxon>
        <taxon>Igneacidithiobacillus</taxon>
    </lineage>
</organism>
<sequence>MKTQDTMLLWDWSKAEGVHNLLAVKHPAAQRHPQRYSAGACDSWWHTHPKGPSLAVIFGGLLAQGITDPRPILEQLARIEDAPGWVADMLEGMDAWNGC</sequence>
<proteinExistence type="predicted"/>
<reference evidence="1" key="1">
    <citation type="journal article" date="2021" name="ISME J.">
        <title>Genomic evolution of the class Acidithiobacillia: deep-branching Proteobacteria living in extreme acidic conditions.</title>
        <authorList>
            <person name="Moya-Beltran A."/>
            <person name="Beard S."/>
            <person name="Rojas-Villalobos C."/>
            <person name="Issotta F."/>
            <person name="Gallardo Y."/>
            <person name="Ulloa R."/>
            <person name="Giaveno A."/>
            <person name="Degli Esposti M."/>
            <person name="Johnson D.B."/>
            <person name="Quatrini R."/>
        </authorList>
    </citation>
    <scope>NUCLEOTIDE SEQUENCE</scope>
    <source>
        <strain evidence="1">VAN18-1</strain>
    </source>
</reference>
<dbReference type="AlphaFoldDB" id="A0AAE2YNW0"/>
<name>A0AAE2YNW0_9PROT</name>
<keyword evidence="2" id="KW-1185">Reference proteome</keyword>
<evidence type="ECO:0000313" key="1">
    <source>
        <dbReference type="EMBL" id="MBU2787320.1"/>
    </source>
</evidence>
<gene>
    <name evidence="1" type="ORF">HFQ13_03690</name>
</gene>
<dbReference type="EMBL" id="JAAXYO010000039">
    <property type="protein sequence ID" value="MBU2787320.1"/>
    <property type="molecule type" value="Genomic_DNA"/>
</dbReference>
<protein>
    <submittedName>
        <fullName evidence="1">Uncharacterized protein</fullName>
    </submittedName>
</protein>
<dbReference type="RefSeq" id="WP_215885387.1">
    <property type="nucleotide sequence ID" value="NZ_JAAXYO010000039.1"/>
</dbReference>
<accession>A0AAE2YNW0</accession>